<evidence type="ECO:0000256" key="1">
    <source>
        <dbReference type="ARBA" id="ARBA00023121"/>
    </source>
</evidence>
<dbReference type="Gene3D" id="3.30.1180.10">
    <property type="match status" value="1"/>
</dbReference>
<dbReference type="NCBIfam" id="TIGR00762">
    <property type="entry name" value="DegV"/>
    <property type="match status" value="1"/>
</dbReference>
<dbReference type="PROSITE" id="PS51482">
    <property type="entry name" value="DEGV"/>
    <property type="match status" value="1"/>
</dbReference>
<dbReference type="InterPro" id="IPR043168">
    <property type="entry name" value="DegV_C"/>
</dbReference>
<evidence type="ECO:0000313" key="2">
    <source>
        <dbReference type="EMBL" id="UUD34735.1"/>
    </source>
</evidence>
<keyword evidence="1" id="KW-0446">Lipid-binding</keyword>
<evidence type="ECO:0000313" key="5">
    <source>
        <dbReference type="Proteomes" id="UP001058569"/>
    </source>
</evidence>
<accession>A0A3P8KAM6</accession>
<dbReference type="SUPFAM" id="SSF82549">
    <property type="entry name" value="DAK1/DegV-like"/>
    <property type="match status" value="1"/>
</dbReference>
<dbReference type="AlphaFoldDB" id="A0A3P8KAM6"/>
<organism evidence="3 4">
    <name type="scientific">Mycoplasmopsis caviae</name>
    <dbReference type="NCBI Taxonomy" id="55603"/>
    <lineage>
        <taxon>Bacteria</taxon>
        <taxon>Bacillati</taxon>
        <taxon>Mycoplasmatota</taxon>
        <taxon>Mycoplasmoidales</taxon>
        <taxon>Metamycoplasmataceae</taxon>
        <taxon>Mycoplasmopsis</taxon>
    </lineage>
</organism>
<dbReference type="RefSeq" id="WP_126118613.1">
    <property type="nucleotide sequence ID" value="NZ_CP101806.1"/>
</dbReference>
<evidence type="ECO:0000313" key="3">
    <source>
        <dbReference type="EMBL" id="VDR42429.1"/>
    </source>
</evidence>
<dbReference type="EMBL" id="CP101806">
    <property type="protein sequence ID" value="UUD34735.1"/>
    <property type="molecule type" value="Genomic_DNA"/>
</dbReference>
<dbReference type="GO" id="GO:0008289">
    <property type="term" value="F:lipid binding"/>
    <property type="evidence" value="ECO:0007669"/>
    <property type="project" value="UniProtKB-KW"/>
</dbReference>
<name>A0A3P8KAM6_9BACT</name>
<dbReference type="PANTHER" id="PTHR33434:SF2">
    <property type="entry name" value="FATTY ACID-BINDING PROTEIN TM_1468"/>
    <property type="match status" value="1"/>
</dbReference>
<dbReference type="Proteomes" id="UP000280036">
    <property type="component" value="Unassembled WGS sequence"/>
</dbReference>
<dbReference type="EMBL" id="UZVY01000001">
    <property type="protein sequence ID" value="VDR42429.1"/>
    <property type="molecule type" value="Genomic_DNA"/>
</dbReference>
<reference evidence="3 4" key="1">
    <citation type="submission" date="2018-12" db="EMBL/GenBank/DDBJ databases">
        <authorList>
            <consortium name="Pathogen Informatics"/>
        </authorList>
    </citation>
    <scope>NUCLEOTIDE SEQUENCE [LARGE SCALE GENOMIC DNA]</scope>
    <source>
        <strain evidence="3 4">NCTC10126</strain>
    </source>
</reference>
<dbReference type="OrthoDB" id="384457at2"/>
<reference evidence="2" key="2">
    <citation type="submission" date="2022-07" db="EMBL/GenBank/DDBJ databases">
        <title>Complete genome of Mycoplasma caviae type strain G122.</title>
        <authorList>
            <person name="Spergser J."/>
        </authorList>
    </citation>
    <scope>NUCLEOTIDE SEQUENCE</scope>
    <source>
        <strain evidence="2">G122</strain>
    </source>
</reference>
<dbReference type="Gene3D" id="3.40.50.10170">
    <property type="match status" value="1"/>
</dbReference>
<sequence>MKKIGFIVDGFISEPQEKVLEKGYGYLPFIIDIDGSTYRDGVDLEQQEILHKIDKANSVKTSMPSIKGIMDTVEEMSKKYDDVLYLPIGSSLSSSCNTSITICSEFKNFHVFDNNWVGDQYNEIIEHVKKVYEKYQSMDKVFEELEWIKKNSIVYILPIKLRYLIEGGRVSSFKKILLKTMNKLRIYPHVKYVNQKVSTAGVARGVKNAIIQIFNKLISFANVKKLEDLTEKYKIDWIHGIDEELNNTVKQLAESKNLKIDSERWTSSAIAVHTGPEAFSLSIMPKLEKREI</sequence>
<dbReference type="Pfam" id="PF02645">
    <property type="entry name" value="DegV"/>
    <property type="match status" value="1"/>
</dbReference>
<dbReference type="PANTHER" id="PTHR33434">
    <property type="entry name" value="DEGV DOMAIN-CONTAINING PROTEIN DR_1986-RELATED"/>
    <property type="match status" value="1"/>
</dbReference>
<dbReference type="Proteomes" id="UP001058569">
    <property type="component" value="Chromosome"/>
</dbReference>
<protein>
    <submittedName>
        <fullName evidence="2">DegV family protein</fullName>
    </submittedName>
    <submittedName>
        <fullName evidence="3">Fatty acid-binding protein DegV-like protein</fullName>
    </submittedName>
</protein>
<dbReference type="InterPro" id="IPR003797">
    <property type="entry name" value="DegV"/>
</dbReference>
<gene>
    <name evidence="3" type="ORF">NCTC10126_00952</name>
    <name evidence="2" type="ORF">NPA07_02835</name>
</gene>
<proteinExistence type="predicted"/>
<dbReference type="InterPro" id="IPR050270">
    <property type="entry name" value="DegV_domain_contain"/>
</dbReference>
<keyword evidence="5" id="KW-1185">Reference proteome</keyword>
<evidence type="ECO:0000313" key="4">
    <source>
        <dbReference type="Proteomes" id="UP000280036"/>
    </source>
</evidence>